<organism evidence="2 3">
    <name type="scientific">Tuber borchii</name>
    <name type="common">White truffle</name>
    <dbReference type="NCBI Taxonomy" id="42251"/>
    <lineage>
        <taxon>Eukaryota</taxon>
        <taxon>Fungi</taxon>
        <taxon>Dikarya</taxon>
        <taxon>Ascomycota</taxon>
        <taxon>Pezizomycotina</taxon>
        <taxon>Pezizomycetes</taxon>
        <taxon>Pezizales</taxon>
        <taxon>Tuberaceae</taxon>
        <taxon>Tuber</taxon>
    </lineage>
</organism>
<protein>
    <submittedName>
        <fullName evidence="2">Uncharacterized protein</fullName>
    </submittedName>
</protein>
<dbReference type="EMBL" id="NESQ01000037">
    <property type="protein sequence ID" value="PUU81897.1"/>
    <property type="molecule type" value="Genomic_DNA"/>
</dbReference>
<feature type="compositionally biased region" description="Basic residues" evidence="1">
    <location>
        <begin position="1"/>
        <end position="12"/>
    </location>
</feature>
<dbReference type="OrthoDB" id="5397778at2759"/>
<dbReference type="Proteomes" id="UP000244722">
    <property type="component" value="Unassembled WGS sequence"/>
</dbReference>
<name>A0A2T7A2C6_TUBBO</name>
<feature type="non-terminal residue" evidence="2">
    <location>
        <position position="1"/>
    </location>
</feature>
<keyword evidence="3" id="KW-1185">Reference proteome</keyword>
<evidence type="ECO:0000256" key="1">
    <source>
        <dbReference type="SAM" id="MobiDB-lite"/>
    </source>
</evidence>
<evidence type="ECO:0000313" key="3">
    <source>
        <dbReference type="Proteomes" id="UP000244722"/>
    </source>
</evidence>
<evidence type="ECO:0000313" key="2">
    <source>
        <dbReference type="EMBL" id="PUU81897.1"/>
    </source>
</evidence>
<feature type="region of interest" description="Disordered" evidence="1">
    <location>
        <begin position="1"/>
        <end position="78"/>
    </location>
</feature>
<reference evidence="2 3" key="1">
    <citation type="submission" date="2017-04" db="EMBL/GenBank/DDBJ databases">
        <title>Draft genome sequence of Tuber borchii Vittad., a whitish edible truffle.</title>
        <authorList>
            <consortium name="DOE Joint Genome Institute"/>
            <person name="Murat C."/>
            <person name="Kuo A."/>
            <person name="Barry K.W."/>
            <person name="Clum A."/>
            <person name="Dockter R.B."/>
            <person name="Fauchery L."/>
            <person name="Iotti M."/>
            <person name="Kohler A."/>
            <person name="Labutti K."/>
            <person name="Lindquist E.A."/>
            <person name="Lipzen A."/>
            <person name="Ohm R.A."/>
            <person name="Wang M."/>
            <person name="Grigoriev I.V."/>
            <person name="Zambonelli A."/>
            <person name="Martin F.M."/>
        </authorList>
    </citation>
    <scope>NUCLEOTIDE SEQUENCE [LARGE SCALE GENOMIC DNA]</scope>
    <source>
        <strain evidence="2 3">Tbo3840</strain>
    </source>
</reference>
<gene>
    <name evidence="2" type="ORF">B9Z19DRAFT_970179</name>
</gene>
<sequence length="225" mass="24639">IDGVAARRKPVPKLRENPDAPPTSPPVSKISTSGAGKKSLQYTGPVGPWFPTPLASADGAKSSPPLPPTELPGLAATKPNTYCISDDITRRPSVARGYRFNEEHEVQCLGDDIQNGSLLAGEKGILPSEFFDRHQTACISDDLARVYLGLGEEGEQELQSQMEQEQRLREARREMVCLGDELSEWHIDRSGLIPVMEEDEGEAPTHAQPYTAEIPIAVEEKDARR</sequence>
<proteinExistence type="predicted"/>
<feature type="region of interest" description="Disordered" evidence="1">
    <location>
        <begin position="199"/>
        <end position="225"/>
    </location>
</feature>
<accession>A0A2T7A2C6</accession>
<dbReference type="AlphaFoldDB" id="A0A2T7A2C6"/>
<comment type="caution">
    <text evidence="2">The sequence shown here is derived from an EMBL/GenBank/DDBJ whole genome shotgun (WGS) entry which is preliminary data.</text>
</comment>